<dbReference type="Gene3D" id="3.40.50.720">
    <property type="entry name" value="NAD(P)-binding Rossmann-like Domain"/>
    <property type="match status" value="1"/>
</dbReference>
<name>A0A133XXA3_9ACTN</name>
<dbReference type="Proteomes" id="UP000070675">
    <property type="component" value="Unassembled WGS sequence"/>
</dbReference>
<proteinExistence type="inferred from homology"/>
<dbReference type="STRING" id="1393034.HMPREF3192_00209"/>
<dbReference type="AlphaFoldDB" id="A0A133XXA3"/>
<evidence type="ECO:0000256" key="1">
    <source>
        <dbReference type="ARBA" id="ARBA00006484"/>
    </source>
</evidence>
<keyword evidence="3" id="KW-0443">Lipid metabolism</keyword>
<dbReference type="OrthoDB" id="9808187at2"/>
<sequence length="281" mass="30367">METTEKTPTTATTTQNASTTSQNYFDLTGKVALVTGASSGLGRRFAKVLASQGADVALCARRREKLEALRDEITSTYHTRAQAYLLDVSDTDAINRVVDEIVNDFGTIDILVNNAGTSCAAPALEMKKTDWLRVIDTNMNSVFYMSQKVGRVMANQRYGRIINMASVHASVTMKTENISGDQLIAYVTAKHGVKGITIALAAGWAQYGITVNAIAPGYFDSEMTHAMLQAEGFKQTIHAMTPMDRPGQEGELDTALLYLASDKSSYTTGQVLGVDGGWTTL</sequence>
<dbReference type="GO" id="GO:0048038">
    <property type="term" value="F:quinone binding"/>
    <property type="evidence" value="ECO:0007669"/>
    <property type="project" value="TreeGrafter"/>
</dbReference>
<evidence type="ECO:0000313" key="12">
    <source>
        <dbReference type="Proteomes" id="UP000070675"/>
    </source>
</evidence>
<evidence type="ECO:0000256" key="9">
    <source>
        <dbReference type="ARBA" id="ARBA00067031"/>
    </source>
</evidence>
<dbReference type="SUPFAM" id="SSF51735">
    <property type="entry name" value="NAD(P)-binding Rossmann-fold domains"/>
    <property type="match status" value="1"/>
</dbReference>
<dbReference type="PANTHER" id="PTHR42760">
    <property type="entry name" value="SHORT-CHAIN DEHYDROGENASES/REDUCTASES FAMILY MEMBER"/>
    <property type="match status" value="1"/>
</dbReference>
<protein>
    <recommendedName>
        <fullName evidence="9">3beta-hydroxycholanate 3-dehydrogenase (NAD(+))</fullName>
        <ecNumber evidence="9">1.1.1.391</ecNumber>
    </recommendedName>
    <alternativeName>
        <fullName evidence="10">NAD-dependent bile acid 3beta-dehydrogenase</fullName>
    </alternativeName>
</protein>
<evidence type="ECO:0000256" key="10">
    <source>
        <dbReference type="ARBA" id="ARBA00081284"/>
    </source>
</evidence>
<keyword evidence="2" id="KW-0560">Oxidoreductase</keyword>
<comment type="caution">
    <text evidence="11">The sequence shown here is derived from an EMBL/GenBank/DDBJ whole genome shotgun (WGS) entry which is preliminary data.</text>
</comment>
<evidence type="ECO:0000256" key="2">
    <source>
        <dbReference type="ARBA" id="ARBA00023002"/>
    </source>
</evidence>
<dbReference type="Pfam" id="PF13561">
    <property type="entry name" value="adh_short_C2"/>
    <property type="match status" value="1"/>
</dbReference>
<dbReference type="PRINTS" id="PR00080">
    <property type="entry name" value="SDRFAMILY"/>
</dbReference>
<evidence type="ECO:0000256" key="3">
    <source>
        <dbReference type="ARBA" id="ARBA00023098"/>
    </source>
</evidence>
<evidence type="ECO:0000256" key="8">
    <source>
        <dbReference type="ARBA" id="ARBA00052953"/>
    </source>
</evidence>
<dbReference type="GO" id="GO:0016616">
    <property type="term" value="F:oxidoreductase activity, acting on the CH-OH group of donors, NAD or NADP as acceptor"/>
    <property type="evidence" value="ECO:0007669"/>
    <property type="project" value="TreeGrafter"/>
</dbReference>
<accession>A0A133XXA3</accession>
<dbReference type="EMBL" id="LSCR01000002">
    <property type="protein sequence ID" value="KXB35558.1"/>
    <property type="molecule type" value="Genomic_DNA"/>
</dbReference>
<comment type="catalytic activity">
    <reaction evidence="6">
        <text>3-oxochenodeoxycholate + NADH + H(+) = isochenodeoxycholate + NAD(+)</text>
        <dbReference type="Rhea" id="RHEA:47516"/>
        <dbReference type="ChEBI" id="CHEBI:15378"/>
        <dbReference type="ChEBI" id="CHEBI:57540"/>
        <dbReference type="ChEBI" id="CHEBI:57945"/>
        <dbReference type="ChEBI" id="CHEBI:87730"/>
        <dbReference type="ChEBI" id="CHEBI:87731"/>
    </reaction>
    <physiologicalReaction direction="left-to-right" evidence="6">
        <dbReference type="Rhea" id="RHEA:47517"/>
    </physiologicalReaction>
</comment>
<comment type="catalytic activity">
    <reaction evidence="8">
        <text>3-oxo-5beta-cholan-24-oate + NADH + H(+) = isolithocholate + NAD(+)</text>
        <dbReference type="Rhea" id="RHEA:47508"/>
        <dbReference type="ChEBI" id="CHEBI:11867"/>
        <dbReference type="ChEBI" id="CHEBI:15378"/>
        <dbReference type="ChEBI" id="CHEBI:57540"/>
        <dbReference type="ChEBI" id="CHEBI:57945"/>
        <dbReference type="ChEBI" id="CHEBI:87728"/>
        <dbReference type="EC" id="1.1.1.391"/>
    </reaction>
    <physiologicalReaction direction="left-to-right" evidence="8">
        <dbReference type="Rhea" id="RHEA:47509"/>
    </physiologicalReaction>
</comment>
<evidence type="ECO:0000256" key="5">
    <source>
        <dbReference type="ARBA" id="ARBA00050257"/>
    </source>
</evidence>
<comment type="similarity">
    <text evidence="1">Belongs to the short-chain dehydrogenases/reductases (SDR) family.</text>
</comment>
<dbReference type="PRINTS" id="PR00081">
    <property type="entry name" value="GDHRDH"/>
</dbReference>
<keyword evidence="12" id="KW-1185">Reference proteome</keyword>
<organism evidence="11 12">
    <name type="scientific">Atopobium deltae</name>
    <dbReference type="NCBI Taxonomy" id="1393034"/>
    <lineage>
        <taxon>Bacteria</taxon>
        <taxon>Bacillati</taxon>
        <taxon>Actinomycetota</taxon>
        <taxon>Coriobacteriia</taxon>
        <taxon>Coriobacteriales</taxon>
        <taxon>Atopobiaceae</taxon>
        <taxon>Atopobium</taxon>
    </lineage>
</organism>
<evidence type="ECO:0000313" key="11">
    <source>
        <dbReference type="EMBL" id="KXB35558.1"/>
    </source>
</evidence>
<dbReference type="FunFam" id="3.40.50.720:FF:000084">
    <property type="entry name" value="Short-chain dehydrogenase reductase"/>
    <property type="match status" value="1"/>
</dbReference>
<evidence type="ECO:0000256" key="4">
    <source>
        <dbReference type="ARBA" id="ARBA00023221"/>
    </source>
</evidence>
<dbReference type="RefSeq" id="WP_082715515.1">
    <property type="nucleotide sequence ID" value="NZ_KQ959484.1"/>
</dbReference>
<evidence type="ECO:0000256" key="7">
    <source>
        <dbReference type="ARBA" id="ARBA00052497"/>
    </source>
</evidence>
<dbReference type="EC" id="1.1.1.391" evidence="9"/>
<dbReference type="PATRIC" id="fig|1393034.3.peg.204"/>
<evidence type="ECO:0000256" key="6">
    <source>
        <dbReference type="ARBA" id="ARBA00050953"/>
    </source>
</evidence>
<keyword evidence="4" id="KW-0753">Steroid metabolism</keyword>
<dbReference type="GO" id="GO:0006633">
    <property type="term" value="P:fatty acid biosynthetic process"/>
    <property type="evidence" value="ECO:0007669"/>
    <property type="project" value="TreeGrafter"/>
</dbReference>
<comment type="catalytic activity">
    <reaction evidence="5">
        <text>12alpha-hydroxy-3-oxo-5beta-cholan-24-oate + NADH + H(+) = isodeoxycholate + NAD(+)</text>
        <dbReference type="Rhea" id="RHEA:47492"/>
        <dbReference type="ChEBI" id="CHEBI:15378"/>
        <dbReference type="ChEBI" id="CHEBI:57540"/>
        <dbReference type="ChEBI" id="CHEBI:57945"/>
        <dbReference type="ChEBI" id="CHEBI:87733"/>
        <dbReference type="ChEBI" id="CHEBI:87734"/>
    </reaction>
    <physiologicalReaction direction="left-to-right" evidence="5">
        <dbReference type="Rhea" id="RHEA:47493"/>
    </physiologicalReaction>
</comment>
<dbReference type="InterPro" id="IPR036291">
    <property type="entry name" value="NAD(P)-bd_dom_sf"/>
</dbReference>
<gene>
    <name evidence="11" type="ORF">HMPREF3192_00209</name>
</gene>
<dbReference type="GO" id="GO:0008202">
    <property type="term" value="P:steroid metabolic process"/>
    <property type="evidence" value="ECO:0007669"/>
    <property type="project" value="UniProtKB-KW"/>
</dbReference>
<comment type="catalytic activity">
    <reaction evidence="7">
        <text>7alpha,12alpha-dihydroxy-3-oxo-5beta-cholan-24-oate + NADH + H(+) = isocholate + NAD(+)</text>
        <dbReference type="Rhea" id="RHEA:47512"/>
        <dbReference type="ChEBI" id="CHEBI:15378"/>
        <dbReference type="ChEBI" id="CHEBI:57540"/>
        <dbReference type="ChEBI" id="CHEBI:57945"/>
        <dbReference type="ChEBI" id="CHEBI:87735"/>
        <dbReference type="ChEBI" id="CHEBI:87736"/>
    </reaction>
    <physiologicalReaction direction="left-to-right" evidence="7">
        <dbReference type="Rhea" id="RHEA:47513"/>
    </physiologicalReaction>
</comment>
<dbReference type="PANTHER" id="PTHR42760:SF133">
    <property type="entry name" value="3-OXOACYL-[ACYL-CARRIER-PROTEIN] REDUCTASE"/>
    <property type="match status" value="1"/>
</dbReference>
<dbReference type="InterPro" id="IPR002347">
    <property type="entry name" value="SDR_fam"/>
</dbReference>
<reference evidence="12" key="1">
    <citation type="submission" date="2016-01" db="EMBL/GenBank/DDBJ databases">
        <authorList>
            <person name="Mitreva M."/>
            <person name="Pepin K.H."/>
            <person name="Mihindukulasuriya K.A."/>
            <person name="Fulton R."/>
            <person name="Fronick C."/>
            <person name="O'Laughlin M."/>
            <person name="Miner T."/>
            <person name="Herter B."/>
            <person name="Rosa B.A."/>
            <person name="Cordes M."/>
            <person name="Tomlinson C."/>
            <person name="Wollam A."/>
            <person name="Palsikar V.B."/>
            <person name="Mardis E.R."/>
            <person name="Wilson R.K."/>
        </authorList>
    </citation>
    <scope>NUCLEOTIDE SEQUENCE [LARGE SCALE GENOMIC DNA]</scope>
    <source>
        <strain evidence="12">DNF00019</strain>
    </source>
</reference>